<name>A0A2S6N0U3_RHOGL</name>
<reference evidence="2 3" key="1">
    <citation type="journal article" date="2018" name="Arch. Microbiol.">
        <title>New insights into the metabolic potential of the phototrophic purple bacterium Rhodopila globiformis DSM 161(T) from its draft genome sequence and evidence for a vanadium-dependent nitrogenase.</title>
        <authorList>
            <person name="Imhoff J.F."/>
            <person name="Rahn T."/>
            <person name="Kunzel S."/>
            <person name="Neulinger S.C."/>
        </authorList>
    </citation>
    <scope>NUCLEOTIDE SEQUENCE [LARGE SCALE GENOMIC DNA]</scope>
    <source>
        <strain evidence="2 3">DSM 161</strain>
    </source>
</reference>
<evidence type="ECO:0000313" key="2">
    <source>
        <dbReference type="EMBL" id="PPQ28206.1"/>
    </source>
</evidence>
<feature type="domain" description="Pepco" evidence="1">
    <location>
        <begin position="8"/>
        <end position="120"/>
    </location>
</feature>
<dbReference type="RefSeq" id="WP_104521539.1">
    <property type="nucleotide sequence ID" value="NZ_NHRY01000246.1"/>
</dbReference>
<dbReference type="Pfam" id="PF24393">
    <property type="entry name" value="Pepco"/>
    <property type="match status" value="1"/>
</dbReference>
<accession>A0A2S6N0U3</accession>
<dbReference type="Proteomes" id="UP000239724">
    <property type="component" value="Unassembled WGS sequence"/>
</dbReference>
<keyword evidence="3" id="KW-1185">Reference proteome</keyword>
<dbReference type="OrthoDB" id="573248at2"/>
<sequence length="125" mass="13099">MAGGQGGLWFVTDVETSETVKVEGGRSSEDTGGGFGSSAVQAVRKSLTQRVQISAEDLKQQISHLTGVIGEVFDQCSNESALRLDQVELSIEVSSEGQISILGSGGKLEGKGGIKLSFKRKPEQG</sequence>
<dbReference type="AlphaFoldDB" id="A0A2S6N0U3"/>
<evidence type="ECO:0000313" key="3">
    <source>
        <dbReference type="Proteomes" id="UP000239724"/>
    </source>
</evidence>
<organism evidence="2 3">
    <name type="scientific">Rhodopila globiformis</name>
    <name type="common">Rhodopseudomonas globiformis</name>
    <dbReference type="NCBI Taxonomy" id="1071"/>
    <lineage>
        <taxon>Bacteria</taxon>
        <taxon>Pseudomonadati</taxon>
        <taxon>Pseudomonadota</taxon>
        <taxon>Alphaproteobacteria</taxon>
        <taxon>Acetobacterales</taxon>
        <taxon>Acetobacteraceae</taxon>
        <taxon>Rhodopila</taxon>
    </lineage>
</organism>
<gene>
    <name evidence="2" type="ORF">CCS01_24970</name>
</gene>
<evidence type="ECO:0000259" key="1">
    <source>
        <dbReference type="Pfam" id="PF24393"/>
    </source>
</evidence>
<dbReference type="InterPro" id="IPR056947">
    <property type="entry name" value="Pepco_dom"/>
</dbReference>
<proteinExistence type="predicted"/>
<protein>
    <recommendedName>
        <fullName evidence="1">Pepco domain-containing protein</fullName>
    </recommendedName>
</protein>
<dbReference type="EMBL" id="NHRY01000246">
    <property type="protein sequence ID" value="PPQ28206.1"/>
    <property type="molecule type" value="Genomic_DNA"/>
</dbReference>
<comment type="caution">
    <text evidence="2">The sequence shown here is derived from an EMBL/GenBank/DDBJ whole genome shotgun (WGS) entry which is preliminary data.</text>
</comment>